<proteinExistence type="predicted"/>
<dbReference type="Proteomes" id="UP001062846">
    <property type="component" value="Chromosome 12"/>
</dbReference>
<protein>
    <submittedName>
        <fullName evidence="1">Uncharacterized protein</fullName>
    </submittedName>
</protein>
<gene>
    <name evidence="1" type="ORF">RHMOL_Rhmol12G0244700</name>
</gene>
<reference evidence="1" key="1">
    <citation type="submission" date="2022-02" db="EMBL/GenBank/DDBJ databases">
        <title>Plant Genome Project.</title>
        <authorList>
            <person name="Zhang R.-G."/>
        </authorList>
    </citation>
    <scope>NUCLEOTIDE SEQUENCE</scope>
    <source>
        <strain evidence="1">AT1</strain>
    </source>
</reference>
<dbReference type="EMBL" id="CM046399">
    <property type="protein sequence ID" value="KAI8529694.1"/>
    <property type="molecule type" value="Genomic_DNA"/>
</dbReference>
<evidence type="ECO:0000313" key="2">
    <source>
        <dbReference type="Proteomes" id="UP001062846"/>
    </source>
</evidence>
<evidence type="ECO:0000313" key="1">
    <source>
        <dbReference type="EMBL" id="KAI8529694.1"/>
    </source>
</evidence>
<organism evidence="1 2">
    <name type="scientific">Rhododendron molle</name>
    <name type="common">Chinese azalea</name>
    <name type="synonym">Azalea mollis</name>
    <dbReference type="NCBI Taxonomy" id="49168"/>
    <lineage>
        <taxon>Eukaryota</taxon>
        <taxon>Viridiplantae</taxon>
        <taxon>Streptophyta</taxon>
        <taxon>Embryophyta</taxon>
        <taxon>Tracheophyta</taxon>
        <taxon>Spermatophyta</taxon>
        <taxon>Magnoliopsida</taxon>
        <taxon>eudicotyledons</taxon>
        <taxon>Gunneridae</taxon>
        <taxon>Pentapetalae</taxon>
        <taxon>asterids</taxon>
        <taxon>Ericales</taxon>
        <taxon>Ericaceae</taxon>
        <taxon>Ericoideae</taxon>
        <taxon>Rhodoreae</taxon>
        <taxon>Rhododendron</taxon>
    </lineage>
</organism>
<accession>A0ACC0LM43</accession>
<comment type="caution">
    <text evidence="1">The sequence shown here is derived from an EMBL/GenBank/DDBJ whole genome shotgun (WGS) entry which is preliminary data.</text>
</comment>
<keyword evidence="2" id="KW-1185">Reference proteome</keyword>
<sequence length="108" mass="11890">MGRRLKKACLSGSVAALEALIEEDELILNRVSSLTDFFHETPLHIAALCGHLDFTKALLTRKPKLATELDLLRCSPLHLASTEGHVEIVQELLRANTDVCLARDQDGT</sequence>
<name>A0ACC0LM43_RHOML</name>